<gene>
    <name evidence="2" type="ORF">SGCZBJ_13370</name>
</gene>
<keyword evidence="3" id="KW-1185">Reference proteome</keyword>
<evidence type="ECO:0000313" key="3">
    <source>
        <dbReference type="Proteomes" id="UP000234479"/>
    </source>
</evidence>
<evidence type="ECO:0000313" key="2">
    <source>
        <dbReference type="EMBL" id="PLR24265.1"/>
    </source>
</evidence>
<proteinExistence type="predicted"/>
<name>A0A2N5DDX6_9CAUL</name>
<accession>A0A2N5DDX6</accession>
<sequence>MGGLSKGDPLSRSATAPPKGEHLGANRSSPLGEVARRAGGGPFSAAAELEGHQPLPSPSPSATPLPQGEGPGFGKPPHICYIPASTPHIPRISRTAP</sequence>
<organism evidence="2 3">
    <name type="scientific">Caulobacter zeae</name>
    <dbReference type="NCBI Taxonomy" id="2055137"/>
    <lineage>
        <taxon>Bacteria</taxon>
        <taxon>Pseudomonadati</taxon>
        <taxon>Pseudomonadota</taxon>
        <taxon>Alphaproteobacteria</taxon>
        <taxon>Caulobacterales</taxon>
        <taxon>Caulobacteraceae</taxon>
        <taxon>Caulobacter</taxon>
    </lineage>
</organism>
<dbReference type="AlphaFoldDB" id="A0A2N5DDX6"/>
<evidence type="ECO:0000256" key="1">
    <source>
        <dbReference type="SAM" id="MobiDB-lite"/>
    </source>
</evidence>
<dbReference type="EMBL" id="PJRS01000023">
    <property type="protein sequence ID" value="PLR24265.1"/>
    <property type="molecule type" value="Genomic_DNA"/>
</dbReference>
<protein>
    <submittedName>
        <fullName evidence="2">Uncharacterized protein</fullName>
    </submittedName>
</protein>
<comment type="caution">
    <text evidence="2">The sequence shown here is derived from an EMBL/GenBank/DDBJ whole genome shotgun (WGS) entry which is preliminary data.</text>
</comment>
<feature type="region of interest" description="Disordered" evidence="1">
    <location>
        <begin position="1"/>
        <end position="97"/>
    </location>
</feature>
<dbReference type="Proteomes" id="UP000234479">
    <property type="component" value="Unassembled WGS sequence"/>
</dbReference>
<reference evidence="2 3" key="1">
    <citation type="submission" date="2017-12" db="EMBL/GenBank/DDBJ databases">
        <title>The genome sequence of Caulobacter sp. 410.</title>
        <authorList>
            <person name="Gao J."/>
            <person name="Mao X."/>
            <person name="Sun J."/>
        </authorList>
    </citation>
    <scope>NUCLEOTIDE SEQUENCE [LARGE SCALE GENOMIC DNA]</scope>
    <source>
        <strain evidence="2 3">410</strain>
    </source>
</reference>